<dbReference type="EMBL" id="BMYV01000001">
    <property type="protein sequence ID" value="GGX56974.1"/>
    <property type="molecule type" value="Genomic_DNA"/>
</dbReference>
<dbReference type="SUPFAM" id="SSF50494">
    <property type="entry name" value="Trypsin-like serine proteases"/>
    <property type="match status" value="1"/>
</dbReference>
<dbReference type="Proteomes" id="UP000600865">
    <property type="component" value="Unassembled WGS sequence"/>
</dbReference>
<organism evidence="1 2">
    <name type="scientific">Litorimonas cladophorae</name>
    <dbReference type="NCBI Taxonomy" id="1220491"/>
    <lineage>
        <taxon>Bacteria</taxon>
        <taxon>Pseudomonadati</taxon>
        <taxon>Pseudomonadota</taxon>
        <taxon>Alphaproteobacteria</taxon>
        <taxon>Maricaulales</taxon>
        <taxon>Robiginitomaculaceae</taxon>
    </lineage>
</organism>
<gene>
    <name evidence="1" type="ORF">GCM10011309_02320</name>
</gene>
<accession>A0A918KCW0</accession>
<evidence type="ECO:0000313" key="1">
    <source>
        <dbReference type="EMBL" id="GGX56974.1"/>
    </source>
</evidence>
<keyword evidence="2" id="KW-1185">Reference proteome</keyword>
<reference evidence="1 2" key="1">
    <citation type="journal article" date="2014" name="Int. J. Syst. Evol. Microbiol.">
        <title>Complete genome sequence of Corynebacterium casei LMG S-19264T (=DSM 44701T), isolated from a smear-ripened cheese.</title>
        <authorList>
            <consortium name="US DOE Joint Genome Institute (JGI-PGF)"/>
            <person name="Walter F."/>
            <person name="Albersmeier A."/>
            <person name="Kalinowski J."/>
            <person name="Ruckert C."/>
        </authorList>
    </citation>
    <scope>NUCLEOTIDE SEQUENCE [LARGE SCALE GENOMIC DNA]</scope>
    <source>
        <strain evidence="1 2">KCTC 23968</strain>
    </source>
</reference>
<evidence type="ECO:0000313" key="2">
    <source>
        <dbReference type="Proteomes" id="UP000600865"/>
    </source>
</evidence>
<sequence length="187" mass="20786">MDPIGATRSNELDVRRYFHNQQHFQCYTSWFAHWDGWISAGHCLTEAQDHLPDFVESQSIVKWPDGLDAALVGCRLPQTRPKDPVIGQEVIMQGFPAGSRNMEHRAGQVYFERSPGQWIAHIFDPDEPVVTGMSGGSVLDAKTGRPIGIIITRNSPADLNNDRDPDESADFIALSSVWDAVKVQASV</sequence>
<dbReference type="InterPro" id="IPR009003">
    <property type="entry name" value="Peptidase_S1_PA"/>
</dbReference>
<comment type="caution">
    <text evidence="1">The sequence shown here is derived from an EMBL/GenBank/DDBJ whole genome shotgun (WGS) entry which is preliminary data.</text>
</comment>
<proteinExistence type="predicted"/>
<protein>
    <recommendedName>
        <fullName evidence="3">Trypsin-like peptidase domain-containing protein</fullName>
    </recommendedName>
</protein>
<name>A0A918KCW0_9PROT</name>
<dbReference type="AlphaFoldDB" id="A0A918KCW0"/>
<evidence type="ECO:0008006" key="3">
    <source>
        <dbReference type="Google" id="ProtNLM"/>
    </source>
</evidence>